<feature type="domain" description="SCP2" evidence="1">
    <location>
        <begin position="82"/>
        <end position="155"/>
    </location>
</feature>
<dbReference type="Gene3D" id="3.30.1050.10">
    <property type="entry name" value="SCP2 sterol-binding domain"/>
    <property type="match status" value="1"/>
</dbReference>
<dbReference type="AlphaFoldDB" id="A0A6J7HS66"/>
<evidence type="ECO:0000313" key="2">
    <source>
        <dbReference type="EMBL" id="CAB4919050.1"/>
    </source>
</evidence>
<name>A0A6J7HS66_9ZZZZ</name>
<evidence type="ECO:0000259" key="1">
    <source>
        <dbReference type="Pfam" id="PF02036"/>
    </source>
</evidence>
<dbReference type="InterPro" id="IPR036527">
    <property type="entry name" value="SCP2_sterol-bd_dom_sf"/>
</dbReference>
<reference evidence="2" key="1">
    <citation type="submission" date="2020-05" db="EMBL/GenBank/DDBJ databases">
        <authorList>
            <person name="Chiriac C."/>
            <person name="Salcher M."/>
            <person name="Ghai R."/>
            <person name="Kavagutti S V."/>
        </authorList>
    </citation>
    <scope>NUCLEOTIDE SEQUENCE</scope>
</reference>
<dbReference type="Pfam" id="PF02036">
    <property type="entry name" value="SCP2"/>
    <property type="match status" value="1"/>
</dbReference>
<proteinExistence type="predicted"/>
<accession>A0A6J7HS66</accession>
<dbReference type="InterPro" id="IPR003033">
    <property type="entry name" value="SCP2_sterol-bd_dom"/>
</dbReference>
<gene>
    <name evidence="2" type="ORF">UFOPK3674_00424</name>
</gene>
<protein>
    <submittedName>
        <fullName evidence="2">Unannotated protein</fullName>
    </submittedName>
</protein>
<sequence>MAVHDRIRLIGTLRKGLAQAGPFYVAPMDLAARLVRGASDQRLERTLGRPALLALILKLRLRRADPAAAGGFVGELGLDLARVTGPPLAWAITVDADGVRLRRRPAREPAVSVALSVADLLRIGTGVERADGLLLVGRLDLAGDWAVAMRLSSLIFG</sequence>
<organism evidence="2">
    <name type="scientific">freshwater metagenome</name>
    <dbReference type="NCBI Taxonomy" id="449393"/>
    <lineage>
        <taxon>unclassified sequences</taxon>
        <taxon>metagenomes</taxon>
        <taxon>ecological metagenomes</taxon>
    </lineage>
</organism>
<dbReference type="EMBL" id="CAFBMX010000002">
    <property type="protein sequence ID" value="CAB4919050.1"/>
    <property type="molecule type" value="Genomic_DNA"/>
</dbReference>
<dbReference type="SUPFAM" id="SSF55718">
    <property type="entry name" value="SCP-like"/>
    <property type="match status" value="1"/>
</dbReference>